<evidence type="ECO:0000313" key="3">
    <source>
        <dbReference type="Proteomes" id="UP000002035"/>
    </source>
</evidence>
<accession>C5FX67</accession>
<gene>
    <name evidence="2" type="ORF">MCYG_07726</name>
</gene>
<dbReference type="EMBL" id="DS995707">
    <property type="protein sequence ID" value="EEQ34907.1"/>
    <property type="molecule type" value="Genomic_DNA"/>
</dbReference>
<protein>
    <recommendedName>
        <fullName evidence="4">Myb-like domain-containing protein</fullName>
    </recommendedName>
</protein>
<dbReference type="VEuPathDB" id="FungiDB:MCYG_07726"/>
<feature type="compositionally biased region" description="Low complexity" evidence="1">
    <location>
        <begin position="131"/>
        <end position="144"/>
    </location>
</feature>
<dbReference type="OMA" id="DAFLIEC"/>
<dbReference type="RefSeq" id="XP_002843943.1">
    <property type="nucleotide sequence ID" value="XM_002843897.1"/>
</dbReference>
<organism evidence="2 3">
    <name type="scientific">Arthroderma otae (strain ATCC MYA-4605 / CBS 113480)</name>
    <name type="common">Microsporum canis</name>
    <dbReference type="NCBI Taxonomy" id="554155"/>
    <lineage>
        <taxon>Eukaryota</taxon>
        <taxon>Fungi</taxon>
        <taxon>Dikarya</taxon>
        <taxon>Ascomycota</taxon>
        <taxon>Pezizomycotina</taxon>
        <taxon>Eurotiomycetes</taxon>
        <taxon>Eurotiomycetidae</taxon>
        <taxon>Onygenales</taxon>
        <taxon>Arthrodermataceae</taxon>
        <taxon>Microsporum</taxon>
    </lineage>
</organism>
<dbReference type="Proteomes" id="UP000002035">
    <property type="component" value="Unassembled WGS sequence"/>
</dbReference>
<keyword evidence="3" id="KW-1185">Reference proteome</keyword>
<feature type="compositionally biased region" description="Polar residues" evidence="1">
    <location>
        <begin position="115"/>
        <end position="130"/>
    </location>
</feature>
<evidence type="ECO:0000313" key="2">
    <source>
        <dbReference type="EMBL" id="EEQ34907.1"/>
    </source>
</evidence>
<evidence type="ECO:0008006" key="4">
    <source>
        <dbReference type="Google" id="ProtNLM"/>
    </source>
</evidence>
<reference evidence="3" key="1">
    <citation type="journal article" date="2012" name="MBio">
        <title>Comparative genome analysis of Trichophyton rubrum and related dermatophytes reveals candidate genes involved in infection.</title>
        <authorList>
            <person name="Martinez D.A."/>
            <person name="Oliver B.G."/>
            <person name="Graeser Y."/>
            <person name="Goldberg J.M."/>
            <person name="Li W."/>
            <person name="Martinez-Rossi N.M."/>
            <person name="Monod M."/>
            <person name="Shelest E."/>
            <person name="Barton R.C."/>
            <person name="Birch E."/>
            <person name="Brakhage A.A."/>
            <person name="Chen Z."/>
            <person name="Gurr S.J."/>
            <person name="Heiman D."/>
            <person name="Heitman J."/>
            <person name="Kosti I."/>
            <person name="Rossi A."/>
            <person name="Saif S."/>
            <person name="Samalova M."/>
            <person name="Saunders C.W."/>
            <person name="Shea T."/>
            <person name="Summerbell R.C."/>
            <person name="Xu J."/>
            <person name="Young S."/>
            <person name="Zeng Q."/>
            <person name="Birren B.W."/>
            <person name="Cuomo C.A."/>
            <person name="White T.C."/>
        </authorList>
    </citation>
    <scope>NUCLEOTIDE SEQUENCE [LARGE SCALE GENOMIC DNA]</scope>
    <source>
        <strain evidence="3">ATCC MYA-4605 / CBS 113480</strain>
    </source>
</reference>
<dbReference type="eggNOG" id="ENOG502SRZH">
    <property type="taxonomic scope" value="Eukaryota"/>
</dbReference>
<sequence length="515" mass="56879">MASESLPKRIGRPLNSLTHTDAHEEALIFSHPPYPTEMSYQTNGAEDGIVYTPKTDDLSESNENNTEQLIMDSHCPLRQGDIKSIGHGTNECLSQRDLGIWGKSWKLNYANTSTHTRPITSGDGSQEGQYQPTSTPTSSCPQCSSPLMTTSRGQLGQVPFCQNWQSTSISDGVETSPGDGSIYPPFEWQITSGADVLPLAASALGELERCGANTEPQASGYLVSEGITGCMEQNETGYYPYCGQNMPYPNIPYSGSQSYPWTDVSCSNVICIPAQHPSSSWDMNKDSHSTDHGFYCGPESPSSSALSSGAAPDVSLTATNPKSLVRIESNTYPEEADIESSSEWQSRASSSTDADIASRFTLNSGSDEDHAGRKGYRIYSHRNDKRDAFLIECKLAGMSYKEIKEKGNFTVAESTLRGRFRSLTKKKELRVRKPGWQDSDLRLLCEAVRRFAEPHITPDMGEELLPPKISWKQVGDYIWMKGGSYHFGNATCKKKWAELQRNHAYVQNVVFNRAF</sequence>
<dbReference type="AlphaFoldDB" id="C5FX67"/>
<dbReference type="STRING" id="554155.C5FX67"/>
<name>C5FX67_ARTOC</name>
<dbReference type="GeneID" id="9228067"/>
<evidence type="ECO:0000256" key="1">
    <source>
        <dbReference type="SAM" id="MobiDB-lite"/>
    </source>
</evidence>
<proteinExistence type="predicted"/>
<dbReference type="OrthoDB" id="3439209at2759"/>
<feature type="region of interest" description="Disordered" evidence="1">
    <location>
        <begin position="331"/>
        <end position="350"/>
    </location>
</feature>
<feature type="compositionally biased region" description="Low complexity" evidence="1">
    <location>
        <begin position="341"/>
        <end position="350"/>
    </location>
</feature>
<dbReference type="HOGENOM" id="CLU_496590_0_0_1"/>
<feature type="region of interest" description="Disordered" evidence="1">
    <location>
        <begin position="115"/>
        <end position="144"/>
    </location>
</feature>